<dbReference type="Proteomes" id="UP000298471">
    <property type="component" value="Unassembled WGS sequence"/>
</dbReference>
<dbReference type="AlphaFoldDB" id="A0A4Z0QFM9"/>
<dbReference type="RefSeq" id="WP_135392139.1">
    <property type="nucleotide sequence ID" value="NZ_SRMB01000001.1"/>
</dbReference>
<dbReference type="SUPFAM" id="SSF54593">
    <property type="entry name" value="Glyoxalase/Bleomycin resistance protein/Dihydroxybiphenyl dioxygenase"/>
    <property type="match status" value="1"/>
</dbReference>
<feature type="domain" description="VOC" evidence="1">
    <location>
        <begin position="11"/>
        <end position="133"/>
    </location>
</feature>
<dbReference type="Gene3D" id="3.10.180.10">
    <property type="entry name" value="2,3-Dihydroxybiphenyl 1,2-Dioxygenase, domain 1"/>
    <property type="match status" value="1"/>
</dbReference>
<accession>A0A4Z0QFM9</accession>
<gene>
    <name evidence="2" type="ORF">E5K02_03570</name>
</gene>
<name>A0A4Z0QFM9_9BACT</name>
<evidence type="ECO:0000313" key="2">
    <source>
        <dbReference type="EMBL" id="TGE28555.1"/>
    </source>
</evidence>
<evidence type="ECO:0000313" key="3">
    <source>
        <dbReference type="Proteomes" id="UP000298471"/>
    </source>
</evidence>
<dbReference type="CDD" id="cd06587">
    <property type="entry name" value="VOC"/>
    <property type="match status" value="1"/>
</dbReference>
<evidence type="ECO:0000259" key="1">
    <source>
        <dbReference type="PROSITE" id="PS51819"/>
    </source>
</evidence>
<dbReference type="PROSITE" id="PS51819">
    <property type="entry name" value="VOC"/>
    <property type="match status" value="1"/>
</dbReference>
<dbReference type="Pfam" id="PF22658">
    <property type="entry name" value="YycE-like_N"/>
    <property type="match status" value="1"/>
</dbReference>
<dbReference type="InterPro" id="IPR037523">
    <property type="entry name" value="VOC_core"/>
</dbReference>
<sequence>MHFSVTPALAPVLRVARPTNNIAALRAFYQDGLGFELLAEFENHNGFDGIILGHRQWPYHFEFTHQRGHRVPPAPSQDNLLVFYFPDAAAWQQQITQLLHQGYAPLPSYNPYWDTQGKTFADADGYRIVLQQSQWKL</sequence>
<organism evidence="2 3">
    <name type="scientific">Hymenobacter metallicola</name>
    <dbReference type="NCBI Taxonomy" id="2563114"/>
    <lineage>
        <taxon>Bacteria</taxon>
        <taxon>Pseudomonadati</taxon>
        <taxon>Bacteroidota</taxon>
        <taxon>Cytophagia</taxon>
        <taxon>Cytophagales</taxon>
        <taxon>Hymenobacteraceae</taxon>
        <taxon>Hymenobacter</taxon>
    </lineage>
</organism>
<keyword evidence="3" id="KW-1185">Reference proteome</keyword>
<reference evidence="2 3" key="1">
    <citation type="submission" date="2019-04" db="EMBL/GenBank/DDBJ databases">
        <authorList>
            <person name="Feng G."/>
            <person name="Zhang J."/>
            <person name="Zhu H."/>
        </authorList>
    </citation>
    <scope>NUCLEOTIDE SEQUENCE [LARGE SCALE GENOMIC DNA]</scope>
    <source>
        <strain evidence="2 3">9PBR-1</strain>
    </source>
</reference>
<dbReference type="InterPro" id="IPR058997">
    <property type="entry name" value="YycE-like_C"/>
</dbReference>
<dbReference type="EMBL" id="SRMB01000001">
    <property type="protein sequence ID" value="TGE28555.1"/>
    <property type="molecule type" value="Genomic_DNA"/>
</dbReference>
<dbReference type="InterPro" id="IPR058998">
    <property type="entry name" value="YycE-like_N"/>
</dbReference>
<dbReference type="Pfam" id="PF22659">
    <property type="entry name" value="YycE-like_C"/>
    <property type="match status" value="1"/>
</dbReference>
<comment type="caution">
    <text evidence="2">The sequence shown here is derived from an EMBL/GenBank/DDBJ whole genome shotgun (WGS) entry which is preliminary data.</text>
</comment>
<dbReference type="OrthoDB" id="8018325at2"/>
<dbReference type="InterPro" id="IPR029068">
    <property type="entry name" value="Glyas_Bleomycin-R_OHBP_Dase"/>
</dbReference>
<proteinExistence type="predicted"/>
<protein>
    <submittedName>
        <fullName evidence="2">VOC family protein</fullName>
    </submittedName>
</protein>